<feature type="domain" description="Vacuolar membrane protease transmembrane" evidence="20">
    <location>
        <begin position="464"/>
        <end position="763"/>
    </location>
</feature>
<evidence type="ECO:0000256" key="14">
    <source>
        <dbReference type="ARBA" id="ARBA00023180"/>
    </source>
</evidence>
<dbReference type="GO" id="GO:0006508">
    <property type="term" value="P:proteolysis"/>
    <property type="evidence" value="ECO:0007669"/>
    <property type="project" value="UniProtKB-KW"/>
</dbReference>
<dbReference type="Pfam" id="PF22251">
    <property type="entry name" value="PFF1_TM"/>
    <property type="match status" value="1"/>
</dbReference>
<evidence type="ECO:0000256" key="13">
    <source>
        <dbReference type="ARBA" id="ARBA00023136"/>
    </source>
</evidence>
<dbReference type="InterPro" id="IPR045175">
    <property type="entry name" value="M28_fam"/>
</dbReference>
<comment type="subcellular location">
    <subcellularLocation>
        <location evidence="3">Vacuole membrane</location>
        <topology evidence="3">Multi-pass membrane protein</topology>
    </subcellularLocation>
</comment>
<keyword evidence="11 17" id="KW-1133">Transmembrane helix</keyword>
<dbReference type="SUPFAM" id="SSF53187">
    <property type="entry name" value="Zn-dependent exopeptidases"/>
    <property type="match status" value="1"/>
</dbReference>
<dbReference type="Gene3D" id="3.40.630.10">
    <property type="entry name" value="Zn peptidases"/>
    <property type="match status" value="1"/>
</dbReference>
<dbReference type="EMBL" id="JAKWBI020000874">
    <property type="protein sequence ID" value="KAJ2892167.1"/>
    <property type="molecule type" value="Genomic_DNA"/>
</dbReference>
<evidence type="ECO:0000259" key="19">
    <source>
        <dbReference type="Pfam" id="PF22250"/>
    </source>
</evidence>
<name>A0AAD5RG72_9PEZI</name>
<evidence type="ECO:0000259" key="18">
    <source>
        <dbReference type="Pfam" id="PF04389"/>
    </source>
</evidence>
<comment type="similarity">
    <text evidence="4 15">Belongs to the peptidase M28 family.</text>
</comment>
<feature type="transmembrane region" description="Helical" evidence="17">
    <location>
        <begin position="466"/>
        <end position="485"/>
    </location>
</feature>
<keyword evidence="10 15" id="KW-0862">Zinc</keyword>
<evidence type="ECO:0000256" key="1">
    <source>
        <dbReference type="ARBA" id="ARBA00001947"/>
    </source>
</evidence>
<evidence type="ECO:0000256" key="3">
    <source>
        <dbReference type="ARBA" id="ARBA00004128"/>
    </source>
</evidence>
<dbReference type="GO" id="GO:0046872">
    <property type="term" value="F:metal ion binding"/>
    <property type="evidence" value="ECO:0007669"/>
    <property type="project" value="UniProtKB-KW"/>
</dbReference>
<keyword evidence="8 15" id="KW-0479">Metal-binding</keyword>
<keyword evidence="13 17" id="KW-0472">Membrane</keyword>
<protein>
    <recommendedName>
        <fullName evidence="15">Peptide hydrolase</fullName>
        <ecNumber evidence="15">3.4.-.-</ecNumber>
    </recommendedName>
</protein>
<keyword evidence="7 17" id="KW-0812">Transmembrane</keyword>
<dbReference type="AlphaFoldDB" id="A0AAD5RG72"/>
<keyword evidence="14" id="KW-0325">Glycoprotein</keyword>
<organism evidence="21 22">
    <name type="scientific">Zalerion maritima</name>
    <dbReference type="NCBI Taxonomy" id="339359"/>
    <lineage>
        <taxon>Eukaryota</taxon>
        <taxon>Fungi</taxon>
        <taxon>Dikarya</taxon>
        <taxon>Ascomycota</taxon>
        <taxon>Pezizomycotina</taxon>
        <taxon>Sordariomycetes</taxon>
        <taxon>Lulworthiomycetidae</taxon>
        <taxon>Lulworthiales</taxon>
        <taxon>Lulworthiaceae</taxon>
        <taxon>Zalerion</taxon>
    </lineage>
</organism>
<dbReference type="PANTHER" id="PTHR12147:SF58">
    <property type="entry name" value="VACUOLAR MEMBRANE PROTEASE"/>
    <property type="match status" value="1"/>
</dbReference>
<feature type="transmembrane region" description="Helical" evidence="17">
    <location>
        <begin position="763"/>
        <end position="784"/>
    </location>
</feature>
<evidence type="ECO:0000256" key="2">
    <source>
        <dbReference type="ARBA" id="ARBA00003273"/>
    </source>
</evidence>
<dbReference type="InterPro" id="IPR007484">
    <property type="entry name" value="Peptidase_M28"/>
</dbReference>
<dbReference type="GO" id="GO:0005774">
    <property type="term" value="C:vacuolar membrane"/>
    <property type="evidence" value="ECO:0007669"/>
    <property type="project" value="UniProtKB-SubCell"/>
</dbReference>
<keyword evidence="22" id="KW-1185">Reference proteome</keyword>
<evidence type="ECO:0000256" key="15">
    <source>
        <dbReference type="RuleBase" id="RU361240"/>
    </source>
</evidence>
<keyword evidence="5" id="KW-0926">Vacuole</keyword>
<keyword evidence="12" id="KW-0482">Metalloprotease</keyword>
<feature type="transmembrane region" description="Helical" evidence="17">
    <location>
        <begin position="409"/>
        <end position="432"/>
    </location>
</feature>
<evidence type="ECO:0000256" key="8">
    <source>
        <dbReference type="ARBA" id="ARBA00022723"/>
    </source>
</evidence>
<dbReference type="EC" id="3.4.-.-" evidence="15"/>
<dbReference type="FunFam" id="3.40.630.10:FF:000057">
    <property type="entry name" value="Vacuolar membrane protease"/>
    <property type="match status" value="1"/>
</dbReference>
<feature type="region of interest" description="Disordered" evidence="16">
    <location>
        <begin position="596"/>
        <end position="688"/>
    </location>
</feature>
<feature type="compositionally biased region" description="Polar residues" evidence="16">
    <location>
        <begin position="362"/>
        <end position="373"/>
    </location>
</feature>
<proteinExistence type="inferred from homology"/>
<evidence type="ECO:0000256" key="6">
    <source>
        <dbReference type="ARBA" id="ARBA00022670"/>
    </source>
</evidence>
<feature type="transmembrane region" description="Helical" evidence="17">
    <location>
        <begin position="530"/>
        <end position="549"/>
    </location>
</feature>
<dbReference type="InterPro" id="IPR048024">
    <property type="entry name" value="Fxna-like_M28_dom"/>
</dbReference>
<evidence type="ECO:0000256" key="11">
    <source>
        <dbReference type="ARBA" id="ARBA00022989"/>
    </source>
</evidence>
<evidence type="ECO:0000256" key="10">
    <source>
        <dbReference type="ARBA" id="ARBA00022833"/>
    </source>
</evidence>
<feature type="compositionally biased region" description="Low complexity" evidence="16">
    <location>
        <begin position="614"/>
        <end position="625"/>
    </location>
</feature>
<accession>A0AAD5RG72</accession>
<evidence type="ECO:0000256" key="5">
    <source>
        <dbReference type="ARBA" id="ARBA00022554"/>
    </source>
</evidence>
<evidence type="ECO:0000313" key="21">
    <source>
        <dbReference type="EMBL" id="KAJ2892167.1"/>
    </source>
</evidence>
<comment type="cofactor">
    <cofactor evidence="1">
        <name>Zn(2+)</name>
        <dbReference type="ChEBI" id="CHEBI:29105"/>
    </cofactor>
</comment>
<keyword evidence="6 15" id="KW-0645">Protease</keyword>
<feature type="domain" description="Vacuolar membrane protease C-terminal" evidence="19">
    <location>
        <begin position="980"/>
        <end position="1032"/>
    </location>
</feature>
<feature type="domain" description="Peptidase M28" evidence="18">
    <location>
        <begin position="184"/>
        <end position="356"/>
    </location>
</feature>
<feature type="domain" description="Vacuolar membrane protease C-terminal" evidence="19">
    <location>
        <begin position="791"/>
        <end position="945"/>
    </location>
</feature>
<gene>
    <name evidence="21" type="ORF">MKZ38_010175</name>
</gene>
<feature type="transmembrane region" description="Helical" evidence="17">
    <location>
        <begin position="561"/>
        <end position="582"/>
    </location>
</feature>
<evidence type="ECO:0000256" key="12">
    <source>
        <dbReference type="ARBA" id="ARBA00023049"/>
    </source>
</evidence>
<dbReference type="PANTHER" id="PTHR12147">
    <property type="entry name" value="METALLOPEPTIDASE M28 FAMILY MEMBER"/>
    <property type="match status" value="1"/>
</dbReference>
<feature type="transmembrane region" description="Helical" evidence="17">
    <location>
        <begin position="497"/>
        <end position="518"/>
    </location>
</feature>
<dbReference type="Pfam" id="PF04389">
    <property type="entry name" value="Peptidase_M28"/>
    <property type="match status" value="1"/>
</dbReference>
<sequence length="1039" mass="114415">MKVSNPFAFRPAPVTFWIVLVYAAILIPLIIVHETVPLAESPRADLDEAWNDLKTLTQAYHPYNSRYNDEVRSWLLQRIKEILDHNGAAWSKETLGRTLAELPTSIGEWSPGADVVVFDDLVANFTSTISYGILGKRPGEKAPPGMGTYFEGTNIYVYIRGKQDKDGDWWTQDVEHADKLSGGGVLINAHYDSVSTGFGATDDGMGVVTVLQLIKHFSKEGNQPEHGIVALLNNGEEDFLWGSRAFGQSPIMPFIHTFLNLEGAGAGGRALLFRTSDQEVTKAYKGVKHPFGSVLMSDSFELGMIRSQTDFVVLNGIFGERGLDMAFYRPRARYHTNQDDVIHTTKASLSTMLESSRKVMTSLSGDTGNTFSGRRSDGKSDLAQNGSPTSGVWFDLFGSSFSVFGLKTLFAWSLTLLIASPIILMILTVILVKCDKYYFLISSVNSTDEWDAEPISIGGLKGLFRFPLAFVVSGALVVGGAFLVKKINPLIVYSSEYSVWAMFFSLFFVVFWFIMRGAAFVRPTALHRGYAMIWLFTLSWCFLVTVTVFEDRFHIAGLYAFVWLHAVHFFALFISLCELFALPKIHTYAQDTREDREETVASLTAGPRPESLISPSPGEAPSSAGGAAGDDDEEETVAPTEITPLVSKTTSDPERTTFATGYRRSVASISSESPEAKKSPSAEADEQPWSTNLPCWTWILQFLILGPFTVMLMGQIGLVISAAVSQTGSDGSSLLFPYMTIEGFCVVMLLPLSPFVHRMSYHVPTFLSLVFLGTLIYNLAAFPFSEANRYKTFFQQTLDIATGDTTVKFAGLEEYVKMIIDELPAARGKGVTCEESSRWGLVSCEFDGSDVPPRLAATTGPSSYEDLIKFNVTRDPTENKAKLEINAANTKACFVKFETPVSAFSVEGSTWDSRFGAWPESGLQVLKLWRRDWETSWKVDLEWSMPEDDEWVFVASPGEGELAAGGGYGSEELKQRDENGDVGDEEATMLNGRIVCIWSDANDKGTIPALDEALQFAPSWAAITKMAEGLVEGSVGFSV</sequence>
<dbReference type="InterPro" id="IPR053975">
    <property type="entry name" value="PFF1_C"/>
</dbReference>
<evidence type="ECO:0000256" key="7">
    <source>
        <dbReference type="ARBA" id="ARBA00022692"/>
    </source>
</evidence>
<evidence type="ECO:0000256" key="9">
    <source>
        <dbReference type="ARBA" id="ARBA00022801"/>
    </source>
</evidence>
<feature type="transmembrane region" description="Helical" evidence="17">
    <location>
        <begin position="735"/>
        <end position="756"/>
    </location>
</feature>
<dbReference type="CDD" id="cd03875">
    <property type="entry name" value="M28_Fxna_like"/>
    <property type="match status" value="1"/>
</dbReference>
<dbReference type="InterPro" id="IPR053976">
    <property type="entry name" value="PFF1_TM"/>
</dbReference>
<dbReference type="Proteomes" id="UP001201980">
    <property type="component" value="Unassembled WGS sequence"/>
</dbReference>
<feature type="region of interest" description="Disordered" evidence="16">
    <location>
        <begin position="362"/>
        <end position="385"/>
    </location>
</feature>
<evidence type="ECO:0000256" key="17">
    <source>
        <dbReference type="SAM" id="Phobius"/>
    </source>
</evidence>
<dbReference type="GO" id="GO:0008235">
    <property type="term" value="F:metalloexopeptidase activity"/>
    <property type="evidence" value="ECO:0007669"/>
    <property type="project" value="InterPro"/>
</dbReference>
<evidence type="ECO:0000259" key="20">
    <source>
        <dbReference type="Pfam" id="PF22251"/>
    </source>
</evidence>
<reference evidence="21" key="1">
    <citation type="submission" date="2022-07" db="EMBL/GenBank/DDBJ databases">
        <title>Draft genome sequence of Zalerion maritima ATCC 34329, a (micro)plastics degrading marine fungus.</title>
        <authorList>
            <person name="Paco A."/>
            <person name="Goncalves M.F.M."/>
            <person name="Rocha-Santos T.A.P."/>
            <person name="Alves A."/>
        </authorList>
    </citation>
    <scope>NUCLEOTIDE SEQUENCE</scope>
    <source>
        <strain evidence="21">ATCC 34329</strain>
    </source>
</reference>
<comment type="function">
    <text evidence="2">May be involved in vacuolar sorting and osmoregulation.</text>
</comment>
<dbReference type="Pfam" id="PF22250">
    <property type="entry name" value="PFF1_C"/>
    <property type="match status" value="2"/>
</dbReference>
<feature type="transmembrane region" description="Helical" evidence="17">
    <location>
        <begin position="698"/>
        <end position="723"/>
    </location>
</feature>
<evidence type="ECO:0000256" key="4">
    <source>
        <dbReference type="ARBA" id="ARBA00010918"/>
    </source>
</evidence>
<keyword evidence="9 15" id="KW-0378">Hydrolase</keyword>
<comment type="caution">
    <text evidence="21">The sequence shown here is derived from an EMBL/GenBank/DDBJ whole genome shotgun (WGS) entry which is preliminary data.</text>
</comment>
<evidence type="ECO:0000313" key="22">
    <source>
        <dbReference type="Proteomes" id="UP001201980"/>
    </source>
</evidence>
<feature type="transmembrane region" description="Helical" evidence="17">
    <location>
        <begin position="12"/>
        <end position="32"/>
    </location>
</feature>
<evidence type="ECO:0000256" key="16">
    <source>
        <dbReference type="SAM" id="MobiDB-lite"/>
    </source>
</evidence>